<keyword evidence="2" id="KW-0238">DNA-binding</keyword>
<dbReference type="InterPro" id="IPR020449">
    <property type="entry name" value="Tscrpt_reg_AraC-type_HTH"/>
</dbReference>
<dbReference type="STRING" id="1759059.ATE48_05950"/>
<dbReference type="PROSITE" id="PS00041">
    <property type="entry name" value="HTH_ARAC_FAMILY_1"/>
    <property type="match status" value="1"/>
</dbReference>
<dbReference type="Proteomes" id="UP000092498">
    <property type="component" value="Chromosome"/>
</dbReference>
<keyword evidence="8" id="KW-1185">Reference proteome</keyword>
<dbReference type="EMBL" id="CP013244">
    <property type="protein sequence ID" value="ANP45492.1"/>
    <property type="molecule type" value="Genomic_DNA"/>
</dbReference>
<dbReference type="GO" id="GO:0003700">
    <property type="term" value="F:DNA-binding transcription factor activity"/>
    <property type="evidence" value="ECO:0007669"/>
    <property type="project" value="InterPro"/>
</dbReference>
<organism evidence="7 8">
    <name type="scientific">Candidatus Viadribacter manganicus</name>
    <dbReference type="NCBI Taxonomy" id="1759059"/>
    <lineage>
        <taxon>Bacteria</taxon>
        <taxon>Pseudomonadati</taxon>
        <taxon>Pseudomonadota</taxon>
        <taxon>Alphaproteobacteria</taxon>
        <taxon>Hyphomonadales</taxon>
        <taxon>Hyphomonadaceae</taxon>
        <taxon>Candidatus Viadribacter</taxon>
    </lineage>
</organism>
<evidence type="ECO:0000256" key="5">
    <source>
        <dbReference type="SAM" id="MobiDB-lite"/>
    </source>
</evidence>
<evidence type="ECO:0000259" key="6">
    <source>
        <dbReference type="PROSITE" id="PS01124"/>
    </source>
</evidence>
<keyword evidence="3" id="KW-0010">Activator</keyword>
<dbReference type="AlphaFoldDB" id="A0A1B1AG05"/>
<dbReference type="InterPro" id="IPR018060">
    <property type="entry name" value="HTH_AraC"/>
</dbReference>
<dbReference type="OrthoDB" id="110167at2"/>
<dbReference type="Pfam" id="PF02311">
    <property type="entry name" value="AraC_binding"/>
    <property type="match status" value="1"/>
</dbReference>
<sequence length="275" mass="30392">MSIEAINSAWPPSRADRARPVNEDSCAADPSGPAAEWTYEDAAIGFVMSGWFEYASEDQTTLAAPGSIILGNAGEAFSVRHIDTQGNRRLVVTFERDLLEEVAHEAGVSPRFDTIALPPSQTATRMFGHIRALAKPGGEDMRYQLAHAALTAQQPRPLEAISTRDRTRVQRAVSHIAENFGESCSLQTLADIAGLSRFHFVRMFGAVVGQTPNQYLINTRMRAASDRLMTTRTPITQIAFEVGFNDISHFYACFRDAFGCTPRQWRLRAWATSPN</sequence>
<dbReference type="PRINTS" id="PR00032">
    <property type="entry name" value="HTHARAC"/>
</dbReference>
<dbReference type="Pfam" id="PF12833">
    <property type="entry name" value="HTH_18"/>
    <property type="match status" value="1"/>
</dbReference>
<evidence type="ECO:0000313" key="7">
    <source>
        <dbReference type="EMBL" id="ANP45492.1"/>
    </source>
</evidence>
<accession>A0A1B1AG05</accession>
<feature type="domain" description="HTH araC/xylS-type" evidence="6">
    <location>
        <begin position="170"/>
        <end position="268"/>
    </location>
</feature>
<evidence type="ECO:0000256" key="3">
    <source>
        <dbReference type="ARBA" id="ARBA00023159"/>
    </source>
</evidence>
<evidence type="ECO:0000256" key="1">
    <source>
        <dbReference type="ARBA" id="ARBA00023015"/>
    </source>
</evidence>
<evidence type="ECO:0000256" key="4">
    <source>
        <dbReference type="ARBA" id="ARBA00023163"/>
    </source>
</evidence>
<dbReference type="InterPro" id="IPR003313">
    <property type="entry name" value="AraC-bd"/>
</dbReference>
<dbReference type="SMART" id="SM00342">
    <property type="entry name" value="HTH_ARAC"/>
    <property type="match status" value="1"/>
</dbReference>
<feature type="region of interest" description="Disordered" evidence="5">
    <location>
        <begin position="1"/>
        <end position="33"/>
    </location>
</feature>
<dbReference type="PANTHER" id="PTHR46796">
    <property type="entry name" value="HTH-TYPE TRANSCRIPTIONAL ACTIVATOR RHAS-RELATED"/>
    <property type="match status" value="1"/>
</dbReference>
<dbReference type="Gene3D" id="1.10.10.60">
    <property type="entry name" value="Homeodomain-like"/>
    <property type="match status" value="2"/>
</dbReference>
<dbReference type="InParanoid" id="A0A1B1AG05"/>
<dbReference type="InterPro" id="IPR050204">
    <property type="entry name" value="AraC_XylS_family_regulators"/>
</dbReference>
<dbReference type="InterPro" id="IPR018062">
    <property type="entry name" value="HTH_AraC-typ_CS"/>
</dbReference>
<reference evidence="7 8" key="1">
    <citation type="submission" date="2015-11" db="EMBL/GenBank/DDBJ databases">
        <title>Whole-Genome Sequence of Candidatus Oderbacter manganicum from the National Park Lower Oder Valley, Germany.</title>
        <authorList>
            <person name="Braun B."/>
            <person name="Liere K."/>
            <person name="Szewzyk U."/>
        </authorList>
    </citation>
    <scope>NUCLEOTIDE SEQUENCE [LARGE SCALE GENOMIC DNA]</scope>
    <source>
        <strain evidence="7 8">OTSz_A_272</strain>
    </source>
</reference>
<dbReference type="KEGG" id="cbot:ATE48_05950"/>
<name>A0A1B1AG05_9PROT</name>
<proteinExistence type="predicted"/>
<evidence type="ECO:0000256" key="2">
    <source>
        <dbReference type="ARBA" id="ARBA00023125"/>
    </source>
</evidence>
<dbReference type="SUPFAM" id="SSF46689">
    <property type="entry name" value="Homeodomain-like"/>
    <property type="match status" value="2"/>
</dbReference>
<protein>
    <recommendedName>
        <fullName evidence="6">HTH araC/xylS-type domain-containing protein</fullName>
    </recommendedName>
</protein>
<evidence type="ECO:0000313" key="8">
    <source>
        <dbReference type="Proteomes" id="UP000092498"/>
    </source>
</evidence>
<gene>
    <name evidence="7" type="ORF">ATE48_05950</name>
</gene>
<dbReference type="RefSeq" id="WP_066768897.1">
    <property type="nucleotide sequence ID" value="NZ_CP013244.1"/>
</dbReference>
<dbReference type="GO" id="GO:0043565">
    <property type="term" value="F:sequence-specific DNA binding"/>
    <property type="evidence" value="ECO:0007669"/>
    <property type="project" value="InterPro"/>
</dbReference>
<keyword evidence="1" id="KW-0805">Transcription regulation</keyword>
<dbReference type="InterPro" id="IPR009057">
    <property type="entry name" value="Homeodomain-like_sf"/>
</dbReference>
<keyword evidence="4" id="KW-0804">Transcription</keyword>
<dbReference type="PROSITE" id="PS01124">
    <property type="entry name" value="HTH_ARAC_FAMILY_2"/>
    <property type="match status" value="1"/>
</dbReference>
<dbReference type="SUPFAM" id="SSF51215">
    <property type="entry name" value="Regulatory protein AraC"/>
    <property type="match status" value="1"/>
</dbReference>
<dbReference type="InterPro" id="IPR037923">
    <property type="entry name" value="HTH-like"/>
</dbReference>
<dbReference type="FunCoup" id="A0A1B1AG05">
    <property type="interactions" value="52"/>
</dbReference>